<dbReference type="EnsemblMetazoa" id="XM_008214698">
    <property type="protein sequence ID" value="XP_008212920"/>
    <property type="gene ID" value="LOC100115555"/>
</dbReference>
<dbReference type="PANTHER" id="PTHR31511:SF12">
    <property type="entry name" value="RHO TERMINATION FACTOR N-TERMINAL DOMAIN-CONTAINING PROTEIN"/>
    <property type="match status" value="1"/>
</dbReference>
<accession>A0A7M7H9T2</accession>
<dbReference type="GeneID" id="100115555"/>
<dbReference type="InParanoid" id="A0A7M7H9T2"/>
<sequence>MAAMNLVQSKHRSKYYYDRKHVQHFRTEEMVYVLFLKNPKSHESFSIGYYVQYTHNEFKCKFISYRRETEQNEDPAKWFVSQLYMLAEELTNMYENPLPMKDVDQRSFVSDTICTSVEDRSTRRMSKSEIIATLRDNIVERLTTVVTSTTITQESRFSIILQNKEKYISFTKHIDGSDINFKFIDSFRFMSSSLDKLASYLDKLEIADKEFKKEFTDVQIELLRRKGVFPYDHIKSFENLNETSLPDKKSFCSSLYDSGISDENYNYAQTVWKAFNIKTLGQYSGLDHYLKTDVLANVFEDFRSKCLHTYELDPAHYYTTPGFTWDAMLKYTGIKLQLMTDIDMLLFVDRGIRGGINQCCNKYAKANNRYMESEYDEDEWSKYLMYYDVNNLYGWVMTQSLPCDGVKWVGDLNNDFFNVCDDTLVGYILEVDLKNPKSVPDTHKDLPLCPEHAAPPESNQEKLVTTLNNKERYVLHYVALKQALKYGLRLKHIHRALQFNQKPWLKPKIDLNSEMRKNVKNKFKKMLFKLFNNAVYGKIMENDRKRVDGKLVNQWEGRYGCEAYIAQPNLHSCAIFNENLVAVQLARTEISVRKPIYIRLAVLDLSKSLVYCFHYEYMQERVGDNAKLLYTGTDSLIYEVSDVGMYAVMKTDLHESDTSNYPADNQFNIPLVNKK</sequence>
<dbReference type="InterPro" id="IPR043502">
    <property type="entry name" value="DNA/RNA_pol_sf"/>
</dbReference>
<dbReference type="RefSeq" id="XP_008212920.1">
    <property type="nucleotide sequence ID" value="XM_008214698.1"/>
</dbReference>
<dbReference type="OrthoDB" id="10029243at2759"/>
<dbReference type="SUPFAM" id="SSF56672">
    <property type="entry name" value="DNA/RNA polymerases"/>
    <property type="match status" value="1"/>
</dbReference>
<name>A0A7M7H9T2_NASVI</name>
<organism evidence="1 2">
    <name type="scientific">Nasonia vitripennis</name>
    <name type="common">Parasitic wasp</name>
    <dbReference type="NCBI Taxonomy" id="7425"/>
    <lineage>
        <taxon>Eukaryota</taxon>
        <taxon>Metazoa</taxon>
        <taxon>Ecdysozoa</taxon>
        <taxon>Arthropoda</taxon>
        <taxon>Hexapoda</taxon>
        <taxon>Insecta</taxon>
        <taxon>Pterygota</taxon>
        <taxon>Neoptera</taxon>
        <taxon>Endopterygota</taxon>
        <taxon>Hymenoptera</taxon>
        <taxon>Apocrita</taxon>
        <taxon>Proctotrupomorpha</taxon>
        <taxon>Chalcidoidea</taxon>
        <taxon>Pteromalidae</taxon>
        <taxon>Pteromalinae</taxon>
        <taxon>Nasonia</taxon>
    </lineage>
</organism>
<dbReference type="Proteomes" id="UP000002358">
    <property type="component" value="Unassembled WGS sequence"/>
</dbReference>
<evidence type="ECO:0008006" key="3">
    <source>
        <dbReference type="Google" id="ProtNLM"/>
    </source>
</evidence>
<dbReference type="AlphaFoldDB" id="A0A7M7H9T2"/>
<dbReference type="KEGG" id="nvi:100115555"/>
<protein>
    <recommendedName>
        <fullName evidence="3">DNA-directed DNA polymerase</fullName>
    </recommendedName>
</protein>
<reference evidence="1" key="1">
    <citation type="submission" date="2021-01" db="UniProtKB">
        <authorList>
            <consortium name="EnsemblMetazoa"/>
        </authorList>
    </citation>
    <scope>IDENTIFICATION</scope>
</reference>
<keyword evidence="2" id="KW-1185">Reference proteome</keyword>
<proteinExistence type="predicted"/>
<dbReference type="GO" id="GO:0071897">
    <property type="term" value="P:DNA biosynthetic process"/>
    <property type="evidence" value="ECO:0007669"/>
    <property type="project" value="UniProtKB-ARBA"/>
</dbReference>
<evidence type="ECO:0000313" key="2">
    <source>
        <dbReference type="Proteomes" id="UP000002358"/>
    </source>
</evidence>
<evidence type="ECO:0000313" key="1">
    <source>
        <dbReference type="EnsemblMetazoa" id="XP_008212920"/>
    </source>
</evidence>
<dbReference type="PANTHER" id="PTHR31511">
    <property type="entry name" value="PROTEIN CBG23764"/>
    <property type="match status" value="1"/>
</dbReference>